<keyword evidence="1" id="KW-0472">Membrane</keyword>
<dbReference type="Proteomes" id="UP000244450">
    <property type="component" value="Unassembled WGS sequence"/>
</dbReference>
<gene>
    <name evidence="2" type="ORF">DCC81_00610</name>
</gene>
<sequence length="108" mass="11989">MLTVLLVLALLFFIAHVALLFTSFGKDAYNKRRYAWSHYTLWICGAIVYAAAVLYAREDNSLSIFNSTAKQLLILVTVVVLSIVAHTIVRLLVLPKYKASGSNLSARS</sequence>
<feature type="transmembrane region" description="Helical" evidence="1">
    <location>
        <begin position="36"/>
        <end position="56"/>
    </location>
</feature>
<feature type="transmembrane region" description="Helical" evidence="1">
    <location>
        <begin position="72"/>
        <end position="93"/>
    </location>
</feature>
<keyword evidence="1" id="KW-1133">Transmembrane helix</keyword>
<name>A0A2T7BK52_9BACT</name>
<evidence type="ECO:0000313" key="3">
    <source>
        <dbReference type="Proteomes" id="UP000244450"/>
    </source>
</evidence>
<dbReference type="OrthoDB" id="674314at2"/>
<accession>A0A2T7BK52</accession>
<dbReference type="RefSeq" id="WP_108684661.1">
    <property type="nucleotide sequence ID" value="NZ_QCYK01000001.1"/>
</dbReference>
<comment type="caution">
    <text evidence="2">The sequence shown here is derived from an EMBL/GenBank/DDBJ whole genome shotgun (WGS) entry which is preliminary data.</text>
</comment>
<evidence type="ECO:0000313" key="2">
    <source>
        <dbReference type="EMBL" id="PUZ28020.1"/>
    </source>
</evidence>
<dbReference type="EMBL" id="QCYK01000001">
    <property type="protein sequence ID" value="PUZ28020.1"/>
    <property type="molecule type" value="Genomic_DNA"/>
</dbReference>
<organism evidence="2 3">
    <name type="scientific">Chitinophaga parva</name>
    <dbReference type="NCBI Taxonomy" id="2169414"/>
    <lineage>
        <taxon>Bacteria</taxon>
        <taxon>Pseudomonadati</taxon>
        <taxon>Bacteroidota</taxon>
        <taxon>Chitinophagia</taxon>
        <taxon>Chitinophagales</taxon>
        <taxon>Chitinophagaceae</taxon>
        <taxon>Chitinophaga</taxon>
    </lineage>
</organism>
<evidence type="ECO:0000256" key="1">
    <source>
        <dbReference type="SAM" id="Phobius"/>
    </source>
</evidence>
<keyword evidence="3" id="KW-1185">Reference proteome</keyword>
<protein>
    <submittedName>
        <fullName evidence="2">Uncharacterized protein</fullName>
    </submittedName>
</protein>
<proteinExistence type="predicted"/>
<dbReference type="AlphaFoldDB" id="A0A2T7BK52"/>
<keyword evidence="1" id="KW-0812">Transmembrane</keyword>
<reference evidence="2 3" key="1">
    <citation type="submission" date="2018-04" db="EMBL/GenBank/DDBJ databases">
        <title>Chitinophaga fuyangensis sp. nov., isolated from soil in a chemical factory.</title>
        <authorList>
            <person name="Chen K."/>
        </authorList>
    </citation>
    <scope>NUCLEOTIDE SEQUENCE [LARGE SCALE GENOMIC DNA]</scope>
    <source>
        <strain evidence="2 3">LY-1</strain>
    </source>
</reference>